<feature type="domain" description="Alcohol dehydrogenase iron-type/glycerol dehydrogenase GldA" evidence="5">
    <location>
        <begin position="9"/>
        <end position="179"/>
    </location>
</feature>
<evidence type="ECO:0000256" key="4">
    <source>
        <dbReference type="ARBA" id="ARBA00023027"/>
    </source>
</evidence>
<dbReference type="Proteomes" id="UP000596827">
    <property type="component" value="Unassembled WGS sequence"/>
</dbReference>
<comment type="cofactor">
    <cofactor evidence="1">
        <name>Fe cation</name>
        <dbReference type="ChEBI" id="CHEBI:24875"/>
    </cofactor>
</comment>
<evidence type="ECO:0000256" key="2">
    <source>
        <dbReference type="ARBA" id="ARBA00007358"/>
    </source>
</evidence>
<name>A0A923S0X7_9BURK</name>
<dbReference type="EMBL" id="JACORU010000001">
    <property type="protein sequence ID" value="MBC5763686.1"/>
    <property type="molecule type" value="Genomic_DNA"/>
</dbReference>
<dbReference type="RefSeq" id="WP_187080122.1">
    <property type="nucleotide sequence ID" value="NZ_JACORU010000001.1"/>
</dbReference>
<gene>
    <name evidence="7" type="ORF">H8R02_04445</name>
</gene>
<evidence type="ECO:0000259" key="5">
    <source>
        <dbReference type="Pfam" id="PF00465"/>
    </source>
</evidence>
<evidence type="ECO:0000313" key="8">
    <source>
        <dbReference type="Proteomes" id="UP000596827"/>
    </source>
</evidence>
<dbReference type="Pfam" id="PF00465">
    <property type="entry name" value="Fe-ADH"/>
    <property type="match status" value="1"/>
</dbReference>
<dbReference type="PROSITE" id="PS00913">
    <property type="entry name" value="ADH_IRON_1"/>
    <property type="match status" value="1"/>
</dbReference>
<evidence type="ECO:0000313" key="7">
    <source>
        <dbReference type="EMBL" id="MBC5763686.1"/>
    </source>
</evidence>
<proteinExistence type="inferred from homology"/>
<dbReference type="PANTHER" id="PTHR11496:SF102">
    <property type="entry name" value="ALCOHOL DEHYDROGENASE 4"/>
    <property type="match status" value="1"/>
</dbReference>
<feature type="domain" description="Fe-containing alcohol dehydrogenase-like C-terminal" evidence="6">
    <location>
        <begin position="190"/>
        <end position="377"/>
    </location>
</feature>
<reference evidence="7" key="1">
    <citation type="submission" date="2020-08" db="EMBL/GenBank/DDBJ databases">
        <title>Ramlibacter sp. GTP1 16S ribosomal RNA gene genome sequencing and assembly.</title>
        <authorList>
            <person name="Kang M."/>
        </authorList>
    </citation>
    <scope>NUCLEOTIDE SEQUENCE</scope>
    <source>
        <strain evidence="7">GTP1</strain>
    </source>
</reference>
<evidence type="ECO:0000259" key="6">
    <source>
        <dbReference type="Pfam" id="PF25137"/>
    </source>
</evidence>
<keyword evidence="4" id="KW-0520">NAD</keyword>
<comment type="caution">
    <text evidence="7">The sequence shown here is derived from an EMBL/GenBank/DDBJ whole genome shotgun (WGS) entry which is preliminary data.</text>
</comment>
<evidence type="ECO:0000256" key="1">
    <source>
        <dbReference type="ARBA" id="ARBA00001962"/>
    </source>
</evidence>
<organism evidence="7 8">
    <name type="scientific">Ramlibacter albus</name>
    <dbReference type="NCBI Taxonomy" id="2079448"/>
    <lineage>
        <taxon>Bacteria</taxon>
        <taxon>Pseudomonadati</taxon>
        <taxon>Pseudomonadota</taxon>
        <taxon>Betaproteobacteria</taxon>
        <taxon>Burkholderiales</taxon>
        <taxon>Comamonadaceae</taxon>
        <taxon>Ramlibacter</taxon>
    </lineage>
</organism>
<dbReference type="GO" id="GO:0046872">
    <property type="term" value="F:metal ion binding"/>
    <property type="evidence" value="ECO:0007669"/>
    <property type="project" value="InterPro"/>
</dbReference>
<accession>A0A923S0X7</accession>
<dbReference type="CDD" id="cd14861">
    <property type="entry name" value="Fe-ADH-like"/>
    <property type="match status" value="1"/>
</dbReference>
<dbReference type="PANTHER" id="PTHR11496">
    <property type="entry name" value="ALCOHOL DEHYDROGENASE"/>
    <property type="match status" value="1"/>
</dbReference>
<comment type="similarity">
    <text evidence="2">Belongs to the iron-containing alcohol dehydrogenase family.</text>
</comment>
<dbReference type="FunFam" id="3.40.50.1970:FF:000003">
    <property type="entry name" value="Alcohol dehydrogenase, iron-containing"/>
    <property type="match status" value="1"/>
</dbReference>
<dbReference type="GO" id="GO:0004022">
    <property type="term" value="F:alcohol dehydrogenase (NAD+) activity"/>
    <property type="evidence" value="ECO:0007669"/>
    <property type="project" value="TreeGrafter"/>
</dbReference>
<dbReference type="Gene3D" id="1.20.1090.10">
    <property type="entry name" value="Dehydroquinate synthase-like - alpha domain"/>
    <property type="match status" value="1"/>
</dbReference>
<dbReference type="AlphaFoldDB" id="A0A923S0X7"/>
<dbReference type="FunFam" id="1.20.1090.10:FF:000001">
    <property type="entry name" value="Aldehyde-alcohol dehydrogenase"/>
    <property type="match status" value="1"/>
</dbReference>
<dbReference type="SUPFAM" id="SSF56796">
    <property type="entry name" value="Dehydroquinate synthase-like"/>
    <property type="match status" value="1"/>
</dbReference>
<dbReference type="Gene3D" id="3.40.50.1970">
    <property type="match status" value="1"/>
</dbReference>
<dbReference type="InterPro" id="IPR056798">
    <property type="entry name" value="ADH_Fe_C"/>
</dbReference>
<keyword evidence="3" id="KW-0560">Oxidoreductase</keyword>
<dbReference type="InterPro" id="IPR039697">
    <property type="entry name" value="Alcohol_dehydrogenase_Fe"/>
</dbReference>
<dbReference type="InterPro" id="IPR018211">
    <property type="entry name" value="ADH_Fe_CS"/>
</dbReference>
<dbReference type="InterPro" id="IPR001670">
    <property type="entry name" value="ADH_Fe/GldA"/>
</dbReference>
<dbReference type="PROSITE" id="PS00060">
    <property type="entry name" value="ADH_IRON_2"/>
    <property type="match status" value="1"/>
</dbReference>
<evidence type="ECO:0000256" key="3">
    <source>
        <dbReference type="ARBA" id="ARBA00023002"/>
    </source>
</evidence>
<protein>
    <submittedName>
        <fullName evidence="7">Iron-containing alcohol dehydrogenase</fullName>
    </submittedName>
</protein>
<dbReference type="Pfam" id="PF25137">
    <property type="entry name" value="ADH_Fe_C"/>
    <property type="match status" value="1"/>
</dbReference>
<sequence>MSLNSFSFPTAIRFGAGARREVAAHLLQNGLKRPLLVTDRALAALPVLDEFKSHLGALDVAVYSGVAGNPVASQVMQGAAMYKAHGADCVIGFGGGAALDVAKVVGLAATHEGGILDYAWDHPKVRAIDKPLPYFVALPTTAGTGSEVGRSSVISEDESHLKRVIFSSLLLAKIVFADPELTLALPPNVTAATGMDALTHNIESYLSPAYHPLCDGIALEGARIASRSIVRAVAEPGHLQARSDMMMASMMGAIAFQKDLGAVHACAHALGAVCDLHHGLANALMIDTVMAWNLEAVPEKFDDLAHVCKVPGGGKAFPAWLKSLKERIGIRGTLASHGVTPQQIPKLVDIAVADICHKTNPRMCTRGDFERLFDRAM</sequence>
<keyword evidence="8" id="KW-1185">Reference proteome</keyword>